<dbReference type="InterPro" id="IPR036866">
    <property type="entry name" value="RibonucZ/Hydroxyglut_hydro"/>
</dbReference>
<dbReference type="GO" id="GO:0005886">
    <property type="term" value="C:plasma membrane"/>
    <property type="evidence" value="ECO:0007669"/>
    <property type="project" value="UniProtKB-SubCell"/>
</dbReference>
<dbReference type="InterPro" id="IPR004797">
    <property type="entry name" value="Competence_ComEC/Rec2"/>
</dbReference>
<evidence type="ECO:0000259" key="7">
    <source>
        <dbReference type="Pfam" id="PF00753"/>
    </source>
</evidence>
<feature type="transmembrane region" description="Helical" evidence="6">
    <location>
        <begin position="286"/>
        <end position="303"/>
    </location>
</feature>
<dbReference type="AlphaFoldDB" id="A0A3B1CBY3"/>
<feature type="transmembrane region" description="Helical" evidence="6">
    <location>
        <begin position="356"/>
        <end position="373"/>
    </location>
</feature>
<feature type="transmembrane region" description="Helical" evidence="6">
    <location>
        <begin position="481"/>
        <end position="504"/>
    </location>
</feature>
<feature type="transmembrane region" description="Helical" evidence="6">
    <location>
        <begin position="389"/>
        <end position="412"/>
    </location>
</feature>
<evidence type="ECO:0000256" key="2">
    <source>
        <dbReference type="ARBA" id="ARBA00022475"/>
    </source>
</evidence>
<evidence type="ECO:0000256" key="4">
    <source>
        <dbReference type="ARBA" id="ARBA00022989"/>
    </source>
</evidence>
<comment type="subcellular location">
    <subcellularLocation>
        <location evidence="1">Cell membrane</location>
        <topology evidence="1">Multi-pass membrane protein</topology>
    </subcellularLocation>
</comment>
<feature type="transmembrane region" description="Helical" evidence="6">
    <location>
        <begin position="424"/>
        <end position="443"/>
    </location>
</feature>
<dbReference type="InterPro" id="IPR025405">
    <property type="entry name" value="DUF4131"/>
</dbReference>
<keyword evidence="3 6" id="KW-0812">Transmembrane</keyword>
<dbReference type="PANTHER" id="PTHR30619">
    <property type="entry name" value="DNA INTERNALIZATION/COMPETENCE PROTEIN COMEC/REC2"/>
    <property type="match status" value="1"/>
</dbReference>
<keyword evidence="4 6" id="KW-1133">Transmembrane helix</keyword>
<dbReference type="NCBIfam" id="TIGR00361">
    <property type="entry name" value="ComEC_Rec2"/>
    <property type="match status" value="1"/>
</dbReference>
<dbReference type="PANTHER" id="PTHR30619:SF1">
    <property type="entry name" value="RECOMBINATION PROTEIN 2"/>
    <property type="match status" value="1"/>
</dbReference>
<feature type="transmembrane region" description="Helical" evidence="6">
    <location>
        <begin position="449"/>
        <end position="469"/>
    </location>
</feature>
<keyword evidence="2" id="KW-1003">Cell membrane</keyword>
<dbReference type="CDD" id="cd07731">
    <property type="entry name" value="ComA-like_MBL-fold"/>
    <property type="match status" value="1"/>
</dbReference>
<dbReference type="Pfam" id="PF13567">
    <property type="entry name" value="DUF4131"/>
    <property type="match status" value="1"/>
</dbReference>
<dbReference type="Pfam" id="PF00753">
    <property type="entry name" value="Lactamase_B"/>
    <property type="match status" value="1"/>
</dbReference>
<dbReference type="Gene3D" id="3.60.15.10">
    <property type="entry name" value="Ribonuclease Z/Hydroxyacylglutathione hydrolase-like"/>
    <property type="match status" value="1"/>
</dbReference>
<protein>
    <submittedName>
        <fullName evidence="10">DNA internalization-related competence protein ComEC/Rec2</fullName>
    </submittedName>
</protein>
<evidence type="ECO:0000259" key="9">
    <source>
        <dbReference type="Pfam" id="PF13567"/>
    </source>
</evidence>
<dbReference type="InterPro" id="IPR052159">
    <property type="entry name" value="Competence_DNA_uptake"/>
</dbReference>
<dbReference type="GO" id="GO:0030420">
    <property type="term" value="P:establishment of competence for transformation"/>
    <property type="evidence" value="ECO:0007669"/>
    <property type="project" value="InterPro"/>
</dbReference>
<gene>
    <name evidence="10" type="ORF">MNBD_IGNAVI01-2538</name>
</gene>
<evidence type="ECO:0000259" key="8">
    <source>
        <dbReference type="Pfam" id="PF03772"/>
    </source>
</evidence>
<name>A0A3B1CBY3_9ZZZZ</name>
<dbReference type="InterPro" id="IPR004477">
    <property type="entry name" value="ComEC_N"/>
</dbReference>
<feature type="domain" description="ComEC/Rec2-related protein" evidence="8">
    <location>
        <begin position="238"/>
        <end position="506"/>
    </location>
</feature>
<feature type="domain" description="Metallo-beta-lactamase" evidence="7">
    <location>
        <begin position="551"/>
        <end position="751"/>
    </location>
</feature>
<dbReference type="InterPro" id="IPR001279">
    <property type="entry name" value="Metallo-B-lactamas"/>
</dbReference>
<feature type="transmembrane region" description="Helical" evidence="6">
    <location>
        <begin position="53"/>
        <end position="73"/>
    </location>
</feature>
<dbReference type="InterPro" id="IPR035681">
    <property type="entry name" value="ComA-like_MBL"/>
</dbReference>
<feature type="transmembrane region" description="Helical" evidence="6">
    <location>
        <begin position="332"/>
        <end position="349"/>
    </location>
</feature>
<keyword evidence="5 6" id="KW-0472">Membrane</keyword>
<feature type="transmembrane region" description="Helical" evidence="6">
    <location>
        <begin position="30"/>
        <end position="47"/>
    </location>
</feature>
<accession>A0A3B1CBY3</accession>
<feature type="transmembrane region" description="Helical" evidence="6">
    <location>
        <begin position="259"/>
        <end position="280"/>
    </location>
</feature>
<feature type="domain" description="DUF4131" evidence="9">
    <location>
        <begin position="27"/>
        <end position="197"/>
    </location>
</feature>
<evidence type="ECO:0000256" key="5">
    <source>
        <dbReference type="ARBA" id="ARBA00023136"/>
    </source>
</evidence>
<sequence>MKNYPVIKYVVLFIIGIITQHYIGLSFSMLLVIVISLFLMLVILQLIKTKLNLITTSSVLLVLLIMSSGALYFTSRTMIKTEYPFNRTKLTKSIIYGTAKSINLMHEPKLSMIIEVDSVNIKGKTIFFKSDFLCSIKEKNPKLLNNLYDKIGVGNYVKIKGTINKPRGERNPGEFDYYKYLQSKEISALIYVGGARNIKIVDNKTTLGKNIIFKVRKAISKSINEIYNKRTAGLLKGLILADRSEIDYRVKENFINSGVIHVLAVSGLHVGFIVLIFFFLFSRVSIYPRTLLTIIGLIAFLLITNNPPSVFRATIMAIVMLLVFLSNRNYNAVNALAIAALILLVIDPAEIFNPGFQLSFSAVLSILIVYPLFDAKIREFDIQNKFLKYLILFIAVSLAAQLGTLPFTLIYFNKLSIVSLFANLLVIPLIGLIISLGILSLIVGSFWTWAALVFSSANMLTADVLFYIVKIFGELKFSYLFIREFSILDAVIYYVLFLIFIYALKRFSNSFAIIITIILLIGNSIVYIQLDDKELLPDGELSVFMIDIGQGDGILLKFPNGKYGLIDAGNATPTFDNGERVIAPLLRRLGIDKIDYGFISHIDSDHYKGFLYLIANGFISKIYKPKLDTSLSKDVRLEKLIHEKNVELEYYSKKSIDFGNARMYILNDTTSTTYKKFDTNNKSGVFKIVHGNNTFLFVGDAEKQAEKLLVNTYGKFLDVDVLKVGHHGSKTSSSEIFINYTKPDIALISVGLDNKFRHPSKIVIDRYKNRNIEIDRTDLEGAVIYQSDGENLIKINWKDL</sequence>
<dbReference type="EMBL" id="UOGD01000218">
    <property type="protein sequence ID" value="VAX22193.1"/>
    <property type="molecule type" value="Genomic_DNA"/>
</dbReference>
<feature type="transmembrane region" description="Helical" evidence="6">
    <location>
        <begin position="510"/>
        <end position="528"/>
    </location>
</feature>
<evidence type="ECO:0000256" key="6">
    <source>
        <dbReference type="SAM" id="Phobius"/>
    </source>
</evidence>
<evidence type="ECO:0000256" key="3">
    <source>
        <dbReference type="ARBA" id="ARBA00022692"/>
    </source>
</evidence>
<reference evidence="10" key="1">
    <citation type="submission" date="2018-06" db="EMBL/GenBank/DDBJ databases">
        <authorList>
            <person name="Zhirakovskaya E."/>
        </authorList>
    </citation>
    <scope>NUCLEOTIDE SEQUENCE</scope>
</reference>
<evidence type="ECO:0000256" key="1">
    <source>
        <dbReference type="ARBA" id="ARBA00004651"/>
    </source>
</evidence>
<proteinExistence type="predicted"/>
<evidence type="ECO:0000313" key="10">
    <source>
        <dbReference type="EMBL" id="VAX22193.1"/>
    </source>
</evidence>
<dbReference type="NCBIfam" id="TIGR00360">
    <property type="entry name" value="ComEC_N-term"/>
    <property type="match status" value="1"/>
</dbReference>
<dbReference type="Pfam" id="PF03772">
    <property type="entry name" value="Competence"/>
    <property type="match status" value="1"/>
</dbReference>
<dbReference type="SUPFAM" id="SSF56281">
    <property type="entry name" value="Metallo-hydrolase/oxidoreductase"/>
    <property type="match status" value="1"/>
</dbReference>
<organism evidence="10">
    <name type="scientific">hydrothermal vent metagenome</name>
    <dbReference type="NCBI Taxonomy" id="652676"/>
    <lineage>
        <taxon>unclassified sequences</taxon>
        <taxon>metagenomes</taxon>
        <taxon>ecological metagenomes</taxon>
    </lineage>
</organism>